<accession>A0A233VLY5</accession>
<keyword evidence="1" id="KW-0732">Signal</keyword>
<dbReference type="AlphaFoldDB" id="A0A233VLY5"/>
<comment type="caution">
    <text evidence="2">The sequence shown here is derived from an EMBL/GenBank/DDBJ whole genome shotgun (WGS) entry which is preliminary data.</text>
</comment>
<feature type="chain" id="PRO_5039120775" description="Transglutaminase-like domain-containing protein" evidence="1">
    <location>
        <begin position="20"/>
        <end position="356"/>
    </location>
</feature>
<dbReference type="PROSITE" id="PS51257">
    <property type="entry name" value="PROKAR_LIPOPROTEIN"/>
    <property type="match status" value="1"/>
</dbReference>
<evidence type="ECO:0000313" key="2">
    <source>
        <dbReference type="EMBL" id="OXZ33395.1"/>
    </source>
</evidence>
<reference evidence="3" key="1">
    <citation type="submission" date="2017-04" db="EMBL/GenBank/DDBJ databases">
        <title>Finegoldia magna isolated from orthopedic joint implant-associated infections.</title>
        <authorList>
            <person name="Bjorklund S."/>
            <person name="Bruggemann H."/>
            <person name="Jensen A."/>
            <person name="Hellmark B."/>
            <person name="Soderquist B."/>
        </authorList>
    </citation>
    <scope>NUCLEOTIDE SEQUENCE [LARGE SCALE GENOMIC DNA]</scope>
    <source>
        <strain evidence="3">12T273</strain>
    </source>
</reference>
<dbReference type="RefSeq" id="WP_094208279.1">
    <property type="nucleotide sequence ID" value="NZ_NDYE01000006.1"/>
</dbReference>
<evidence type="ECO:0000256" key="1">
    <source>
        <dbReference type="SAM" id="SignalP"/>
    </source>
</evidence>
<evidence type="ECO:0000313" key="3">
    <source>
        <dbReference type="Proteomes" id="UP000215546"/>
    </source>
</evidence>
<protein>
    <recommendedName>
        <fullName evidence="4">Transglutaminase-like domain-containing protein</fullName>
    </recommendedName>
</protein>
<evidence type="ECO:0008006" key="4">
    <source>
        <dbReference type="Google" id="ProtNLM"/>
    </source>
</evidence>
<sequence>MKKLLSVMLSLALVLGVTGCNKEQEKKVECKATVEKVQPKDDLNGKKPREIDSSINYDEYVDTKDKLIKVIKKLHETRGKEEIVFLGNDKSQVENFMSEYDKNDKKTAEDNLVVGDMKFVKDSSIGKPIFSMKLKSVLNEDFRDKPYSLEFTYKYIDKLNELTKKVKAEDDFETVKNLAKVLIDDYRYDPQLSSTFGCDLLLNKEGTCNSFSELANDVLNNCGIYSEIWWVDSLPDDELDKNSNPYRNHSIDRARLNGKMYFLDFTHSTISHKNAKDYGFENRPKLIMEKLPEVERGKNQLYTGYSKVREPILVNKGFCDGHYSIDNPYAKYSDLGLGWTTYGQLLDNLRKNPYFK</sequence>
<dbReference type="Proteomes" id="UP000215546">
    <property type="component" value="Unassembled WGS sequence"/>
</dbReference>
<organism evidence="2 3">
    <name type="scientific">Finegoldia magna</name>
    <name type="common">Peptostreptococcus magnus</name>
    <dbReference type="NCBI Taxonomy" id="1260"/>
    <lineage>
        <taxon>Bacteria</taxon>
        <taxon>Bacillati</taxon>
        <taxon>Bacillota</taxon>
        <taxon>Tissierellia</taxon>
        <taxon>Tissierellales</taxon>
        <taxon>Peptoniphilaceae</taxon>
        <taxon>Finegoldia</taxon>
    </lineage>
</organism>
<dbReference type="EMBL" id="NDYE01000006">
    <property type="protein sequence ID" value="OXZ33395.1"/>
    <property type="molecule type" value="Genomic_DNA"/>
</dbReference>
<feature type="signal peptide" evidence="1">
    <location>
        <begin position="1"/>
        <end position="19"/>
    </location>
</feature>
<name>A0A233VLY5_FINMA</name>
<proteinExistence type="predicted"/>
<gene>
    <name evidence="2" type="ORF">B9N55_03205</name>
</gene>